<gene>
    <name evidence="1" type="ORF">GOB87_00990</name>
</gene>
<proteinExistence type="predicted"/>
<sequence length="124" mass="13383">MRRLRACFPMLCCLTACTTLPERGRQAVLGHSRAELVACAGVPDQEESRDGQEVLVWKIERASSGALTLPAPLDISLSFNKTAACHVVATVRDGEVRQFVYTGPAQTWEGKDAACAPIIRGCIP</sequence>
<dbReference type="Proteomes" id="UP000597459">
    <property type="component" value="Unassembled WGS sequence"/>
</dbReference>
<dbReference type="EMBL" id="WOTH01000001">
    <property type="protein sequence ID" value="NHO52542.1"/>
    <property type="molecule type" value="Genomic_DNA"/>
</dbReference>
<dbReference type="RefSeq" id="WP_166312668.1">
    <property type="nucleotide sequence ID" value="NZ_WOTH01000001.1"/>
</dbReference>
<accession>A0A967B2J5</accession>
<dbReference type="AlphaFoldDB" id="A0A967B2J5"/>
<comment type="caution">
    <text evidence="1">The sequence shown here is derived from an EMBL/GenBank/DDBJ whole genome shotgun (WGS) entry which is preliminary data.</text>
</comment>
<organism evidence="1 2">
    <name type="scientific">Acetobacter estunensis</name>
    <dbReference type="NCBI Taxonomy" id="104097"/>
    <lineage>
        <taxon>Bacteria</taxon>
        <taxon>Pseudomonadati</taxon>
        <taxon>Pseudomonadota</taxon>
        <taxon>Alphaproteobacteria</taxon>
        <taxon>Acetobacterales</taxon>
        <taxon>Acetobacteraceae</taxon>
        <taxon>Acetobacter</taxon>
    </lineage>
</organism>
<reference evidence="1" key="1">
    <citation type="submission" date="2019-11" db="EMBL/GenBank/DDBJ databases">
        <title>Description of new Acetobacter species.</title>
        <authorList>
            <person name="Cleenwerck I."/>
            <person name="Sombolestani A.S."/>
        </authorList>
    </citation>
    <scope>NUCLEOTIDE SEQUENCE</scope>
    <source>
        <strain evidence="1">LMG 1626</strain>
    </source>
</reference>
<evidence type="ECO:0000313" key="1">
    <source>
        <dbReference type="EMBL" id="NHO52542.1"/>
    </source>
</evidence>
<name>A0A967B2J5_9PROT</name>
<evidence type="ECO:0000313" key="2">
    <source>
        <dbReference type="Proteomes" id="UP000597459"/>
    </source>
</evidence>
<keyword evidence="2" id="KW-1185">Reference proteome</keyword>
<protein>
    <submittedName>
        <fullName evidence="1">Uncharacterized protein</fullName>
    </submittedName>
</protein>